<accession>A0A8C5QYS6</accession>
<evidence type="ECO:0000313" key="3">
    <source>
        <dbReference type="Ensembl" id="ENSLLEP00000044384.1"/>
    </source>
</evidence>
<reference evidence="3" key="2">
    <citation type="submission" date="2025-09" db="UniProtKB">
        <authorList>
            <consortium name="Ensembl"/>
        </authorList>
    </citation>
    <scope>IDENTIFICATION</scope>
</reference>
<sequence length="175" mass="18914">MALSPITLLGSMCLLSISGVLADDCEPYFGSDFRFHGKQVCILSFCSGSCLERSCSLLGSPLNQSQLLCIMNNLYMVLGLGILVILLIVGSVITCFCKSCCLCFQLCRQPDRSRISTRVEVTTAAPMMPIPYPVHGVPAGYQPVPHSPMYAGQPGKAYLPPPYPGEVNLAYVETQ</sequence>
<dbReference type="AlphaFoldDB" id="A0A8C5QYS6"/>
<protein>
    <submittedName>
        <fullName evidence="3">Uncharacterized protein</fullName>
    </submittedName>
</protein>
<name>A0A8C5QYS6_9ANUR</name>
<evidence type="ECO:0000256" key="2">
    <source>
        <dbReference type="SAM" id="SignalP"/>
    </source>
</evidence>
<proteinExistence type="predicted"/>
<feature type="transmembrane region" description="Helical" evidence="1">
    <location>
        <begin position="74"/>
        <end position="104"/>
    </location>
</feature>
<reference evidence="3" key="1">
    <citation type="submission" date="2025-08" db="UniProtKB">
        <authorList>
            <consortium name="Ensembl"/>
        </authorList>
    </citation>
    <scope>IDENTIFICATION</scope>
</reference>
<keyword evidence="4" id="KW-1185">Reference proteome</keyword>
<dbReference type="Ensembl" id="ENSLLET00000046165.1">
    <property type="protein sequence ID" value="ENSLLEP00000044384.1"/>
    <property type="gene ID" value="ENSLLEG00000028192.1"/>
</dbReference>
<feature type="chain" id="PRO_5033983488" evidence="2">
    <location>
        <begin position="23"/>
        <end position="175"/>
    </location>
</feature>
<keyword evidence="1" id="KW-0472">Membrane</keyword>
<dbReference type="Proteomes" id="UP000694569">
    <property type="component" value="Unplaced"/>
</dbReference>
<keyword evidence="1" id="KW-0812">Transmembrane</keyword>
<keyword evidence="1" id="KW-1133">Transmembrane helix</keyword>
<feature type="signal peptide" evidence="2">
    <location>
        <begin position="1"/>
        <end position="22"/>
    </location>
</feature>
<dbReference type="GeneTree" id="ENSGT01010000229325"/>
<evidence type="ECO:0000313" key="4">
    <source>
        <dbReference type="Proteomes" id="UP000694569"/>
    </source>
</evidence>
<evidence type="ECO:0000256" key="1">
    <source>
        <dbReference type="SAM" id="Phobius"/>
    </source>
</evidence>
<dbReference type="OrthoDB" id="9949323at2759"/>
<keyword evidence="2" id="KW-0732">Signal</keyword>
<organism evidence="3 4">
    <name type="scientific">Leptobrachium leishanense</name>
    <name type="common">Leishan spiny toad</name>
    <dbReference type="NCBI Taxonomy" id="445787"/>
    <lineage>
        <taxon>Eukaryota</taxon>
        <taxon>Metazoa</taxon>
        <taxon>Chordata</taxon>
        <taxon>Craniata</taxon>
        <taxon>Vertebrata</taxon>
        <taxon>Euteleostomi</taxon>
        <taxon>Amphibia</taxon>
        <taxon>Batrachia</taxon>
        <taxon>Anura</taxon>
        <taxon>Pelobatoidea</taxon>
        <taxon>Megophryidae</taxon>
        <taxon>Leptobrachium</taxon>
    </lineage>
</organism>